<gene>
    <name evidence="1" type="ORF">PSON_ATCC_30995.1.T0570135</name>
</gene>
<keyword evidence="2" id="KW-1185">Reference proteome</keyword>
<sequence length="144" mass="17088">MLNLKVMIIYFLVYTYTCIKYKTSFQSCIQTITDKVREILKKHIQQFQTAQDIHSQCNGRLIYNSKKRFDEVFVIILGVKLKVIIQMMLVRFGTCIKSCLVWNEIRFINYINLGNLKKKSIKLLNDYIERQYASDSLLKVVVFE</sequence>
<protein>
    <submittedName>
        <fullName evidence="1">Uncharacterized protein</fullName>
    </submittedName>
</protein>
<accession>A0A8S1NL93</accession>
<dbReference type="AlphaFoldDB" id="A0A8S1NL93"/>
<dbReference type="EMBL" id="CAJJDN010000057">
    <property type="protein sequence ID" value="CAD8091206.1"/>
    <property type="molecule type" value="Genomic_DNA"/>
</dbReference>
<reference evidence="1" key="1">
    <citation type="submission" date="2021-01" db="EMBL/GenBank/DDBJ databases">
        <authorList>
            <consortium name="Genoscope - CEA"/>
            <person name="William W."/>
        </authorList>
    </citation>
    <scope>NUCLEOTIDE SEQUENCE</scope>
</reference>
<dbReference type="Proteomes" id="UP000692954">
    <property type="component" value="Unassembled WGS sequence"/>
</dbReference>
<evidence type="ECO:0000313" key="1">
    <source>
        <dbReference type="EMBL" id="CAD8091206.1"/>
    </source>
</evidence>
<comment type="caution">
    <text evidence="1">The sequence shown here is derived from an EMBL/GenBank/DDBJ whole genome shotgun (WGS) entry which is preliminary data.</text>
</comment>
<evidence type="ECO:0000313" key="2">
    <source>
        <dbReference type="Proteomes" id="UP000692954"/>
    </source>
</evidence>
<name>A0A8S1NL93_9CILI</name>
<organism evidence="1 2">
    <name type="scientific">Paramecium sonneborni</name>
    <dbReference type="NCBI Taxonomy" id="65129"/>
    <lineage>
        <taxon>Eukaryota</taxon>
        <taxon>Sar</taxon>
        <taxon>Alveolata</taxon>
        <taxon>Ciliophora</taxon>
        <taxon>Intramacronucleata</taxon>
        <taxon>Oligohymenophorea</taxon>
        <taxon>Peniculida</taxon>
        <taxon>Parameciidae</taxon>
        <taxon>Paramecium</taxon>
    </lineage>
</organism>
<proteinExistence type="predicted"/>